<protein>
    <submittedName>
        <fullName evidence="3">Uncharacterized protein</fullName>
    </submittedName>
</protein>
<sequence>RMKSCVVSLARVLVVVMVVRAEKLGNIEVITRGELNEDGLTPGTRSLLVSAGEPSLVVQNDPAPPPISYLPPVQTPLPIEPTGAPSAVVTPGGLYQPPETPTVVQTPAQPLTSLYDPPNQEVFAGGDNTPVAVGAIGENISPGVPASDIGGYDNSYDEVTDEPESGTDGFFSNLRNSKFALLGGVLGAKTAVAQGFRNAQQSFLSGITSAVASKSAAISSLKSGSSLAQDSYENDDDTPNEEQYQGGYDRVKYQGNYGGGQYQGNYGNGQYQGNYGSGQYQGNYGSGSDGGSGIVKPVDPAPLPVNSYPIFPPYPQPVYPKPFYPLAIYPVGLGYHPKSNPFASIQAKVDGIKAKVAGIAQAKAEAVATTIAKIEAAKAGITNKFLAGFQKSLEPYSAKINYSAYPPKPNYPTFQVKSTKPNYQTYPINLTSPINPTNSNYPTRSSYLVYSTNPTYPLSQGGLDAMIYPRLKAPYYTIQPVYLHSYGRRQLW</sequence>
<accession>A0AAW0YG73</accession>
<feature type="chain" id="PRO_5044013257" evidence="2">
    <location>
        <begin position="22"/>
        <end position="492"/>
    </location>
</feature>
<organism evidence="3 4">
    <name type="scientific">Cherax quadricarinatus</name>
    <name type="common">Australian red claw crayfish</name>
    <dbReference type="NCBI Taxonomy" id="27406"/>
    <lineage>
        <taxon>Eukaryota</taxon>
        <taxon>Metazoa</taxon>
        <taxon>Ecdysozoa</taxon>
        <taxon>Arthropoda</taxon>
        <taxon>Crustacea</taxon>
        <taxon>Multicrustacea</taxon>
        <taxon>Malacostraca</taxon>
        <taxon>Eumalacostraca</taxon>
        <taxon>Eucarida</taxon>
        <taxon>Decapoda</taxon>
        <taxon>Pleocyemata</taxon>
        <taxon>Astacidea</taxon>
        <taxon>Parastacoidea</taxon>
        <taxon>Parastacidae</taxon>
        <taxon>Cherax</taxon>
    </lineage>
</organism>
<keyword evidence="2" id="KW-0732">Signal</keyword>
<feature type="signal peptide" evidence="2">
    <location>
        <begin position="1"/>
        <end position="21"/>
    </location>
</feature>
<reference evidence="3 4" key="1">
    <citation type="journal article" date="2024" name="BMC Genomics">
        <title>Genome assembly of redclaw crayfish (Cherax quadricarinatus) provides insights into its immune adaptation and hypoxia tolerance.</title>
        <authorList>
            <person name="Liu Z."/>
            <person name="Zheng J."/>
            <person name="Li H."/>
            <person name="Fang K."/>
            <person name="Wang S."/>
            <person name="He J."/>
            <person name="Zhou D."/>
            <person name="Weng S."/>
            <person name="Chi M."/>
            <person name="Gu Z."/>
            <person name="He J."/>
            <person name="Li F."/>
            <person name="Wang M."/>
        </authorList>
    </citation>
    <scope>NUCLEOTIDE SEQUENCE [LARGE SCALE GENOMIC DNA]</scope>
    <source>
        <strain evidence="3">ZL_2023a</strain>
    </source>
</reference>
<evidence type="ECO:0000256" key="2">
    <source>
        <dbReference type="SAM" id="SignalP"/>
    </source>
</evidence>
<comment type="caution">
    <text evidence="3">The sequence shown here is derived from an EMBL/GenBank/DDBJ whole genome shotgun (WGS) entry which is preliminary data.</text>
</comment>
<feature type="non-terminal residue" evidence="3">
    <location>
        <position position="1"/>
    </location>
</feature>
<feature type="region of interest" description="Disordered" evidence="1">
    <location>
        <begin position="224"/>
        <end position="248"/>
    </location>
</feature>
<keyword evidence="4" id="KW-1185">Reference proteome</keyword>
<evidence type="ECO:0000256" key="1">
    <source>
        <dbReference type="SAM" id="MobiDB-lite"/>
    </source>
</evidence>
<name>A0AAW0YG73_CHEQU</name>
<dbReference type="Proteomes" id="UP001445076">
    <property type="component" value="Unassembled WGS sequence"/>
</dbReference>
<evidence type="ECO:0000313" key="3">
    <source>
        <dbReference type="EMBL" id="KAK8750642.1"/>
    </source>
</evidence>
<dbReference type="EMBL" id="JARKIK010000007">
    <property type="protein sequence ID" value="KAK8750642.1"/>
    <property type="molecule type" value="Genomic_DNA"/>
</dbReference>
<proteinExistence type="predicted"/>
<evidence type="ECO:0000313" key="4">
    <source>
        <dbReference type="Proteomes" id="UP001445076"/>
    </source>
</evidence>
<dbReference type="AlphaFoldDB" id="A0AAW0YG73"/>
<gene>
    <name evidence="3" type="ORF">OTU49_014936</name>
</gene>